<feature type="region of interest" description="Disordered" evidence="1">
    <location>
        <begin position="109"/>
        <end position="162"/>
    </location>
</feature>
<dbReference type="Proteomes" id="UP000266841">
    <property type="component" value="Unassembled WGS sequence"/>
</dbReference>
<feature type="compositionally biased region" description="Acidic residues" evidence="1">
    <location>
        <begin position="111"/>
        <end position="122"/>
    </location>
</feature>
<reference evidence="2 3" key="1">
    <citation type="journal article" date="2012" name="Genome Biol.">
        <title>Genome and low-iron response of an oceanic diatom adapted to chronic iron limitation.</title>
        <authorList>
            <person name="Lommer M."/>
            <person name="Specht M."/>
            <person name="Roy A.S."/>
            <person name="Kraemer L."/>
            <person name="Andreson R."/>
            <person name="Gutowska M.A."/>
            <person name="Wolf J."/>
            <person name="Bergner S.V."/>
            <person name="Schilhabel M.B."/>
            <person name="Klostermeier U.C."/>
            <person name="Beiko R.G."/>
            <person name="Rosenstiel P."/>
            <person name="Hippler M."/>
            <person name="Laroche J."/>
        </authorList>
    </citation>
    <scope>NUCLEOTIDE SEQUENCE [LARGE SCALE GENOMIC DNA]</scope>
    <source>
        <strain evidence="2 3">CCMP1005</strain>
    </source>
</reference>
<feature type="region of interest" description="Disordered" evidence="1">
    <location>
        <begin position="54"/>
        <end position="95"/>
    </location>
</feature>
<organism evidence="2 3">
    <name type="scientific">Thalassiosira oceanica</name>
    <name type="common">Marine diatom</name>
    <dbReference type="NCBI Taxonomy" id="159749"/>
    <lineage>
        <taxon>Eukaryota</taxon>
        <taxon>Sar</taxon>
        <taxon>Stramenopiles</taxon>
        <taxon>Ochrophyta</taxon>
        <taxon>Bacillariophyta</taxon>
        <taxon>Coscinodiscophyceae</taxon>
        <taxon>Thalassiosirophycidae</taxon>
        <taxon>Thalassiosirales</taxon>
        <taxon>Thalassiosiraceae</taxon>
        <taxon>Thalassiosira</taxon>
    </lineage>
</organism>
<gene>
    <name evidence="2" type="ORF">THAOC_35414</name>
</gene>
<evidence type="ECO:0000313" key="2">
    <source>
        <dbReference type="EMBL" id="EJK45947.1"/>
    </source>
</evidence>
<dbReference type="OrthoDB" id="264354at2759"/>
<accession>K0RH46</accession>
<feature type="compositionally biased region" description="Basic and acidic residues" evidence="1">
    <location>
        <begin position="139"/>
        <end position="162"/>
    </location>
</feature>
<dbReference type="AlphaFoldDB" id="K0RH46"/>
<evidence type="ECO:0000256" key="1">
    <source>
        <dbReference type="SAM" id="MobiDB-lite"/>
    </source>
</evidence>
<keyword evidence="3" id="KW-1185">Reference proteome</keyword>
<sequence>MDSMPPIGTLSQTSARHLDLLYALAYPAKNAGAVRGSEYRKAAARPAAAPLAEIGAPAAGPAGDDEDHGAGVSEGVSPDNDAARDVRAASEGAAADDVAAAMSAMKVLAVEDADEGNEDEEREAPAQADQGPDGSDGGEPARDGSEGGAPRADRPRVDAGEF</sequence>
<name>K0RH46_THAOC</name>
<evidence type="ECO:0000313" key="3">
    <source>
        <dbReference type="Proteomes" id="UP000266841"/>
    </source>
</evidence>
<dbReference type="EMBL" id="AGNL01048120">
    <property type="protein sequence ID" value="EJK45947.1"/>
    <property type="molecule type" value="Genomic_DNA"/>
</dbReference>
<comment type="caution">
    <text evidence="2">The sequence shown here is derived from an EMBL/GenBank/DDBJ whole genome shotgun (WGS) entry which is preliminary data.</text>
</comment>
<protein>
    <submittedName>
        <fullName evidence="2">Uncharacterized protein</fullName>
    </submittedName>
</protein>
<proteinExistence type="predicted"/>